<gene>
    <name evidence="2" type="ORF">RCL2_000009000</name>
</gene>
<dbReference type="Proteomes" id="UP000615446">
    <property type="component" value="Unassembled WGS sequence"/>
</dbReference>
<dbReference type="OrthoDB" id="2420811at2759"/>
<dbReference type="InterPro" id="IPR004330">
    <property type="entry name" value="FAR1_DNA_bnd_dom"/>
</dbReference>
<accession>A0A8H3KRK2</accession>
<name>A0A8H3KRK2_9GLOM</name>
<dbReference type="EMBL" id="BLAL01000002">
    <property type="protein sequence ID" value="GES72524.1"/>
    <property type="molecule type" value="Genomic_DNA"/>
</dbReference>
<reference evidence="2" key="1">
    <citation type="submission" date="2019-10" db="EMBL/GenBank/DDBJ databases">
        <title>Conservation and host-specific expression of non-tandemly repeated heterogenous ribosome RNA gene in arbuscular mycorrhizal fungi.</title>
        <authorList>
            <person name="Maeda T."/>
            <person name="Kobayashi Y."/>
            <person name="Nakagawa T."/>
            <person name="Ezawa T."/>
            <person name="Yamaguchi K."/>
            <person name="Bino T."/>
            <person name="Nishimoto Y."/>
            <person name="Shigenobu S."/>
            <person name="Kawaguchi M."/>
        </authorList>
    </citation>
    <scope>NUCLEOTIDE SEQUENCE</scope>
    <source>
        <strain evidence="2">HR1</strain>
    </source>
</reference>
<organism evidence="2 3">
    <name type="scientific">Rhizophagus clarus</name>
    <dbReference type="NCBI Taxonomy" id="94130"/>
    <lineage>
        <taxon>Eukaryota</taxon>
        <taxon>Fungi</taxon>
        <taxon>Fungi incertae sedis</taxon>
        <taxon>Mucoromycota</taxon>
        <taxon>Glomeromycotina</taxon>
        <taxon>Glomeromycetes</taxon>
        <taxon>Glomerales</taxon>
        <taxon>Glomeraceae</taxon>
        <taxon>Rhizophagus</taxon>
    </lineage>
</organism>
<dbReference type="PANTHER" id="PTHR47718">
    <property type="entry name" value="OS01G0519700 PROTEIN"/>
    <property type="match status" value="1"/>
</dbReference>
<sequence length="362" mass="42268">MWDEVDNYFDEYSARNGFAIIKYRMERNGKGQIHKRTLVCEFSRTYKPKKSAEAALKGTQQNTKTKKLNCSWYINLFFPDQATQIGVTTFVNKHNHVLVPKTQKFATKYRAFTNEALNEISLMTKHGNLTLTVQRNLLKAQFSDLHFQDQNLANVIQKHKKADRINNDASALLTKLMQKKAEELRWIVNFELDKDNCLTRLFWMSPDQMDLWLRYYDIIVNDNTARTNQATNQTPIMMFTDADPALDVVIPIVFSKYAAHCIFHITHNLSKNLKSKLGENWDNFIKQFYQCHNTNSILCETADQIDSRLNDEKRCKQFYKYKQAITTNTAPVVGQDLFPVVTKLLDKYLTEPINNTIKTEMF</sequence>
<evidence type="ECO:0000259" key="1">
    <source>
        <dbReference type="Pfam" id="PF03101"/>
    </source>
</evidence>
<dbReference type="Pfam" id="PF03101">
    <property type="entry name" value="FAR1"/>
    <property type="match status" value="1"/>
</dbReference>
<feature type="domain" description="FAR1" evidence="1">
    <location>
        <begin position="7"/>
        <end position="100"/>
    </location>
</feature>
<comment type="caution">
    <text evidence="2">The sequence shown here is derived from an EMBL/GenBank/DDBJ whole genome shotgun (WGS) entry which is preliminary data.</text>
</comment>
<dbReference type="AlphaFoldDB" id="A0A8H3KRK2"/>
<evidence type="ECO:0000313" key="2">
    <source>
        <dbReference type="EMBL" id="GES72524.1"/>
    </source>
</evidence>
<proteinExistence type="predicted"/>
<protein>
    <submittedName>
        <fullName evidence="2">Protein FAR1-related sequence 11-like</fullName>
    </submittedName>
</protein>
<evidence type="ECO:0000313" key="3">
    <source>
        <dbReference type="Proteomes" id="UP000615446"/>
    </source>
</evidence>